<evidence type="ECO:0000256" key="1">
    <source>
        <dbReference type="ARBA" id="ARBA00023186"/>
    </source>
</evidence>
<name>A0ABU1T2S1_9ACTO</name>
<dbReference type="PROSITE" id="PS00636">
    <property type="entry name" value="DNAJ_1"/>
    <property type="match status" value="1"/>
</dbReference>
<dbReference type="Pfam" id="PF01556">
    <property type="entry name" value="DnaJ_C"/>
    <property type="match status" value="1"/>
</dbReference>
<dbReference type="PRINTS" id="PR00625">
    <property type="entry name" value="JDOMAIN"/>
</dbReference>
<dbReference type="PANTHER" id="PTHR43096:SF52">
    <property type="entry name" value="DNAJ HOMOLOG 1, MITOCHONDRIAL-RELATED"/>
    <property type="match status" value="1"/>
</dbReference>
<protein>
    <submittedName>
        <fullName evidence="3">Molecular chaperone DnaJ</fullName>
    </submittedName>
</protein>
<dbReference type="SMART" id="SM00271">
    <property type="entry name" value="DnaJ"/>
    <property type="match status" value="1"/>
</dbReference>
<comment type="caution">
    <text evidence="3">The sequence shown here is derived from an EMBL/GenBank/DDBJ whole genome shotgun (WGS) entry which is preliminary data.</text>
</comment>
<organism evidence="3 4">
    <name type="scientific">Arcanobacterium hippocoleae</name>
    <dbReference type="NCBI Taxonomy" id="149017"/>
    <lineage>
        <taxon>Bacteria</taxon>
        <taxon>Bacillati</taxon>
        <taxon>Actinomycetota</taxon>
        <taxon>Actinomycetes</taxon>
        <taxon>Actinomycetales</taxon>
        <taxon>Actinomycetaceae</taxon>
        <taxon>Arcanobacterium</taxon>
    </lineage>
</organism>
<dbReference type="CDD" id="cd10747">
    <property type="entry name" value="DnaJ_C"/>
    <property type="match status" value="1"/>
</dbReference>
<keyword evidence="1" id="KW-0143">Chaperone</keyword>
<dbReference type="InterPro" id="IPR001623">
    <property type="entry name" value="DnaJ_domain"/>
</dbReference>
<dbReference type="InterPro" id="IPR036869">
    <property type="entry name" value="J_dom_sf"/>
</dbReference>
<sequence>MASQDWITKDFYQDLGVAKTASKDEIKKAYRKLARKYHPDQNQGNKAAEEKFKQVSEAYQVLSDEEDRRQYDAIRAMGAGGARFSAGGPGAGGFEDIFSAFGGNGNAHAAFSTAGGQTPPGFEDILSSMFGAGAPQADGRGGFGFGGFGSRRRPERGGDIHASVSIPLNDAVNGTTVKVNAPSGAVSARVPKGVTNGQKIRISKKGKPGVNGGEPGDILVKINVEPHPVYELRGKDVYVNVPISFDEAVLGATIEVPSIAGETVRVKVPEGSSTDKTLRLREKGIENAKGERSDMYVRLKVVVPKSLSEAARAAVEAFREAAEGADPRQEFRSMAKL</sequence>
<dbReference type="InterPro" id="IPR018253">
    <property type="entry name" value="DnaJ_domain_CS"/>
</dbReference>
<evidence type="ECO:0000259" key="2">
    <source>
        <dbReference type="PROSITE" id="PS50076"/>
    </source>
</evidence>
<keyword evidence="4" id="KW-1185">Reference proteome</keyword>
<dbReference type="PROSITE" id="PS50076">
    <property type="entry name" value="DNAJ_2"/>
    <property type="match status" value="1"/>
</dbReference>
<dbReference type="Gene3D" id="1.10.287.110">
    <property type="entry name" value="DnaJ domain"/>
    <property type="match status" value="1"/>
</dbReference>
<dbReference type="InterPro" id="IPR002939">
    <property type="entry name" value="DnaJ_C"/>
</dbReference>
<dbReference type="InterPro" id="IPR008971">
    <property type="entry name" value="HSP40/DnaJ_pept-bd"/>
</dbReference>
<dbReference type="EMBL" id="JAVDUJ010000001">
    <property type="protein sequence ID" value="MDR6939685.1"/>
    <property type="molecule type" value="Genomic_DNA"/>
</dbReference>
<reference evidence="3 4" key="1">
    <citation type="submission" date="2023-07" db="EMBL/GenBank/DDBJ databases">
        <title>Sequencing the genomes of 1000 actinobacteria strains.</title>
        <authorList>
            <person name="Klenk H.-P."/>
        </authorList>
    </citation>
    <scope>NUCLEOTIDE SEQUENCE [LARGE SCALE GENOMIC DNA]</scope>
    <source>
        <strain evidence="3 4">DSM 15539</strain>
    </source>
</reference>
<gene>
    <name evidence="3" type="ORF">J2S36_001228</name>
</gene>
<accession>A0ABU1T2S1</accession>
<dbReference type="SUPFAM" id="SSF49493">
    <property type="entry name" value="HSP40/DnaJ peptide-binding domain"/>
    <property type="match status" value="2"/>
</dbReference>
<dbReference type="SUPFAM" id="SSF46565">
    <property type="entry name" value="Chaperone J-domain"/>
    <property type="match status" value="1"/>
</dbReference>
<proteinExistence type="predicted"/>
<dbReference type="Gene3D" id="2.60.260.20">
    <property type="entry name" value="Urease metallochaperone UreE, N-terminal domain"/>
    <property type="match status" value="2"/>
</dbReference>
<evidence type="ECO:0000313" key="4">
    <source>
        <dbReference type="Proteomes" id="UP001266099"/>
    </source>
</evidence>
<feature type="domain" description="J" evidence="2">
    <location>
        <begin position="10"/>
        <end position="75"/>
    </location>
</feature>
<evidence type="ECO:0000313" key="3">
    <source>
        <dbReference type="EMBL" id="MDR6939685.1"/>
    </source>
</evidence>
<dbReference type="Proteomes" id="UP001266099">
    <property type="component" value="Unassembled WGS sequence"/>
</dbReference>
<dbReference type="Pfam" id="PF00226">
    <property type="entry name" value="DnaJ"/>
    <property type="match status" value="1"/>
</dbReference>
<dbReference type="PANTHER" id="PTHR43096">
    <property type="entry name" value="DNAJ HOMOLOG 1, MITOCHONDRIAL-RELATED"/>
    <property type="match status" value="1"/>
</dbReference>
<dbReference type="RefSeq" id="WP_309956552.1">
    <property type="nucleotide sequence ID" value="NZ_JAVDUJ010000001.1"/>
</dbReference>
<dbReference type="CDD" id="cd06257">
    <property type="entry name" value="DnaJ"/>
    <property type="match status" value="1"/>
</dbReference>